<name>A0A2B7WFR0_9EURO</name>
<keyword evidence="4" id="KW-1185">Reference proteome</keyword>
<feature type="region of interest" description="Disordered" evidence="1">
    <location>
        <begin position="202"/>
        <end position="223"/>
    </location>
</feature>
<evidence type="ECO:0000313" key="4">
    <source>
        <dbReference type="Proteomes" id="UP000224080"/>
    </source>
</evidence>
<reference evidence="3 4" key="1">
    <citation type="submission" date="2017-10" db="EMBL/GenBank/DDBJ databases">
        <title>Comparative genomics in systemic dimorphic fungi from Ajellomycetaceae.</title>
        <authorList>
            <person name="Munoz J.F."/>
            <person name="Mcewen J.G."/>
            <person name="Clay O.K."/>
            <person name="Cuomo C.A."/>
        </authorList>
    </citation>
    <scope>NUCLEOTIDE SEQUENCE [LARGE SCALE GENOMIC DNA]</scope>
    <source>
        <strain evidence="3 4">UAMH130</strain>
    </source>
</reference>
<evidence type="ECO:0000313" key="3">
    <source>
        <dbReference type="EMBL" id="PGG95424.1"/>
    </source>
</evidence>
<dbReference type="Proteomes" id="UP000224080">
    <property type="component" value="Unassembled WGS sequence"/>
</dbReference>
<feature type="chain" id="PRO_5012902825" evidence="2">
    <location>
        <begin position="26"/>
        <end position="223"/>
    </location>
</feature>
<dbReference type="EMBL" id="PDNC01000231">
    <property type="protein sequence ID" value="PGG95424.1"/>
    <property type="molecule type" value="Genomic_DNA"/>
</dbReference>
<evidence type="ECO:0000256" key="2">
    <source>
        <dbReference type="SAM" id="SignalP"/>
    </source>
</evidence>
<protein>
    <submittedName>
        <fullName evidence="3">Uncharacterized protein</fullName>
    </submittedName>
</protein>
<accession>A0A2B7WFR0</accession>
<gene>
    <name evidence="3" type="ORF">GX51_08248</name>
</gene>
<organism evidence="3 4">
    <name type="scientific">Blastomyces parvus</name>
    <dbReference type="NCBI Taxonomy" id="2060905"/>
    <lineage>
        <taxon>Eukaryota</taxon>
        <taxon>Fungi</taxon>
        <taxon>Dikarya</taxon>
        <taxon>Ascomycota</taxon>
        <taxon>Pezizomycotina</taxon>
        <taxon>Eurotiomycetes</taxon>
        <taxon>Eurotiomycetidae</taxon>
        <taxon>Onygenales</taxon>
        <taxon>Ajellomycetaceae</taxon>
        <taxon>Blastomyces</taxon>
    </lineage>
</organism>
<evidence type="ECO:0000256" key="1">
    <source>
        <dbReference type="SAM" id="MobiDB-lite"/>
    </source>
</evidence>
<feature type="region of interest" description="Disordered" evidence="1">
    <location>
        <begin position="23"/>
        <end position="63"/>
    </location>
</feature>
<proteinExistence type="predicted"/>
<keyword evidence="2" id="KW-0732">Signal</keyword>
<feature type="signal peptide" evidence="2">
    <location>
        <begin position="1"/>
        <end position="25"/>
    </location>
</feature>
<comment type="caution">
    <text evidence="3">The sequence shown here is derived from an EMBL/GenBank/DDBJ whole genome shotgun (WGS) entry which is preliminary data.</text>
</comment>
<sequence length="223" mass="23577">MHSTNTLTGLLLCLAASTLPTLASARPTPDQPDMEQRSAQSDPAPFPPLPPSNGKGMDMDGVSRYDLSGHDTPRANGAAALAIGVDLGLAHGHGHGVKGEPAPDVVVVLRDLNAGVADGSESGKQLGKRFRWMPWSSAVDEAGPVADGGEREQESKTEKQLAKRFRWMPWSSAVDEAAPVVDGSESGKQLTKRFRWMPWSSAKDETGPVHAAGAVDSDDMQGM</sequence>
<dbReference type="AlphaFoldDB" id="A0A2B7WFR0"/>